<evidence type="ECO:0000313" key="2">
    <source>
        <dbReference type="EMBL" id="TDP90388.1"/>
    </source>
</evidence>
<dbReference type="AlphaFoldDB" id="A0A4V3CXI1"/>
<dbReference type="Proteomes" id="UP000295601">
    <property type="component" value="Unassembled WGS sequence"/>
</dbReference>
<organism evidence="2 3">
    <name type="scientific">Leucobacter luti</name>
    <dbReference type="NCBI Taxonomy" id="340320"/>
    <lineage>
        <taxon>Bacteria</taxon>
        <taxon>Bacillati</taxon>
        <taxon>Actinomycetota</taxon>
        <taxon>Actinomycetes</taxon>
        <taxon>Micrococcales</taxon>
        <taxon>Microbacteriaceae</taxon>
        <taxon>Leucobacter</taxon>
    </lineage>
</organism>
<evidence type="ECO:0000259" key="1">
    <source>
        <dbReference type="Pfam" id="PF01551"/>
    </source>
</evidence>
<accession>A0A4V3CXI1</accession>
<dbReference type="EMBL" id="SNYA01000007">
    <property type="protein sequence ID" value="TDP90388.1"/>
    <property type="molecule type" value="Genomic_DNA"/>
</dbReference>
<reference evidence="2 3" key="1">
    <citation type="submission" date="2019-03" db="EMBL/GenBank/DDBJ databases">
        <title>Genomic analyses of the natural microbiome of Caenorhabditis elegans.</title>
        <authorList>
            <person name="Samuel B."/>
        </authorList>
    </citation>
    <scope>NUCLEOTIDE SEQUENCE [LARGE SCALE GENOMIC DNA]</scope>
    <source>
        <strain evidence="2 3">JUb18</strain>
    </source>
</reference>
<comment type="caution">
    <text evidence="2">The sequence shown here is derived from an EMBL/GenBank/DDBJ whole genome shotgun (WGS) entry which is preliminary data.</text>
</comment>
<proteinExistence type="predicted"/>
<name>A0A4V3CXI1_9MICO</name>
<gene>
    <name evidence="2" type="ORF">EDF62_2959</name>
</gene>
<dbReference type="SUPFAM" id="SSF51261">
    <property type="entry name" value="Duplicated hybrid motif"/>
    <property type="match status" value="1"/>
</dbReference>
<dbReference type="Gene3D" id="2.70.70.10">
    <property type="entry name" value="Glucose Permease (Domain IIA)"/>
    <property type="match status" value="1"/>
</dbReference>
<sequence>MTVTLGIVHAAGTTAGAVGPDRWLSPLAGQLVASGPYLAPPTPYSSGHRGIDLPAVPGAAVRAPEGGTVSFVGSVVDRDTITVRVNATTVYSVEPVSSPLSVGSTVPRGGSLGTIASGGHCERECAHLGVRVNEEYVSPLRFLLGAPVLLPW</sequence>
<dbReference type="Pfam" id="PF01551">
    <property type="entry name" value="Peptidase_M23"/>
    <property type="match status" value="1"/>
</dbReference>
<keyword evidence="3" id="KW-1185">Reference proteome</keyword>
<feature type="domain" description="M23ase beta-sheet core" evidence="1">
    <location>
        <begin position="47"/>
        <end position="139"/>
    </location>
</feature>
<dbReference type="InterPro" id="IPR011055">
    <property type="entry name" value="Dup_hybrid_motif"/>
</dbReference>
<evidence type="ECO:0000313" key="3">
    <source>
        <dbReference type="Proteomes" id="UP000295601"/>
    </source>
</evidence>
<protein>
    <submittedName>
        <fullName evidence="2">Peptidase M23-like protein</fullName>
    </submittedName>
</protein>
<dbReference type="InterPro" id="IPR016047">
    <property type="entry name" value="M23ase_b-sheet_dom"/>
</dbReference>